<dbReference type="InterPro" id="IPR007050">
    <property type="entry name" value="HTH_bacterioopsin"/>
</dbReference>
<dbReference type="Proteomes" id="UP000189370">
    <property type="component" value="Unassembled WGS sequence"/>
</dbReference>
<evidence type="ECO:0000259" key="4">
    <source>
        <dbReference type="Pfam" id="PF04967"/>
    </source>
</evidence>
<evidence type="ECO:0000256" key="2">
    <source>
        <dbReference type="ARBA" id="ARBA00023163"/>
    </source>
</evidence>
<gene>
    <name evidence="5" type="ORF">A6E15_02320</name>
</gene>
<keyword evidence="6" id="KW-1185">Reference proteome</keyword>
<reference evidence="6" key="1">
    <citation type="submission" date="2016-04" db="EMBL/GenBank/DDBJ databases">
        <authorList>
            <person name="Chen S.-C."/>
            <person name="Lai M.-C."/>
        </authorList>
    </citation>
    <scope>NUCLEOTIDE SEQUENCE [LARGE SCALE GENOMIC DNA]</scope>
    <source>
        <strain evidence="6">AB14</strain>
    </source>
</reference>
<accession>A0A1S8AT49</accession>
<feature type="region of interest" description="Disordered" evidence="3">
    <location>
        <begin position="51"/>
        <end position="72"/>
    </location>
</feature>
<dbReference type="Pfam" id="PF04967">
    <property type="entry name" value="HTH_10"/>
    <property type="match status" value="1"/>
</dbReference>
<protein>
    <recommendedName>
        <fullName evidence="4">HTH bat-type domain-containing protein</fullName>
    </recommendedName>
</protein>
<dbReference type="PANTHER" id="PTHR34236">
    <property type="entry name" value="DIMETHYL SULFOXIDE REDUCTASE TRANSCRIPTIONAL ACTIVATOR"/>
    <property type="match status" value="1"/>
</dbReference>
<evidence type="ECO:0000256" key="1">
    <source>
        <dbReference type="ARBA" id="ARBA00023015"/>
    </source>
</evidence>
<evidence type="ECO:0000256" key="3">
    <source>
        <dbReference type="SAM" id="MobiDB-lite"/>
    </source>
</evidence>
<organism evidence="5 6">
    <name type="scientific">Natrinema saccharevitans</name>
    <dbReference type="NCBI Taxonomy" id="301967"/>
    <lineage>
        <taxon>Archaea</taxon>
        <taxon>Methanobacteriati</taxon>
        <taxon>Methanobacteriota</taxon>
        <taxon>Stenosarchaea group</taxon>
        <taxon>Halobacteria</taxon>
        <taxon>Halobacteriales</taxon>
        <taxon>Natrialbaceae</taxon>
        <taxon>Natrinema</taxon>
    </lineage>
</organism>
<sequence>MLRVAVEEGYYEEPRKVTYGDIAARLDCSAGTVGQHLRRIEARLMSSLISGAAERATETDRHPDPAATGPSR</sequence>
<comment type="caution">
    <text evidence="5">The sequence shown here is derived from an EMBL/GenBank/DDBJ whole genome shotgun (WGS) entry which is preliminary data.</text>
</comment>
<keyword evidence="1" id="KW-0805">Transcription regulation</keyword>
<evidence type="ECO:0000313" key="5">
    <source>
        <dbReference type="EMBL" id="OLZ39885.1"/>
    </source>
</evidence>
<dbReference type="AlphaFoldDB" id="A0A1S8AT49"/>
<dbReference type="RefSeq" id="WP_394329266.1">
    <property type="nucleotide sequence ID" value="NZ_LWLN01000001.1"/>
</dbReference>
<dbReference type="PANTHER" id="PTHR34236:SF1">
    <property type="entry name" value="DIMETHYL SULFOXIDE REDUCTASE TRANSCRIPTIONAL ACTIVATOR"/>
    <property type="match status" value="1"/>
</dbReference>
<evidence type="ECO:0000313" key="6">
    <source>
        <dbReference type="Proteomes" id="UP000189370"/>
    </source>
</evidence>
<dbReference type="EMBL" id="LWLN01000001">
    <property type="protein sequence ID" value="OLZ39885.1"/>
    <property type="molecule type" value="Genomic_DNA"/>
</dbReference>
<proteinExistence type="predicted"/>
<keyword evidence="2" id="KW-0804">Transcription</keyword>
<dbReference type="Gene3D" id="1.10.10.10">
    <property type="entry name" value="Winged helix-like DNA-binding domain superfamily/Winged helix DNA-binding domain"/>
    <property type="match status" value="1"/>
</dbReference>
<feature type="domain" description="HTH bat-type" evidence="4">
    <location>
        <begin position="2"/>
        <end position="45"/>
    </location>
</feature>
<feature type="compositionally biased region" description="Basic and acidic residues" evidence="3">
    <location>
        <begin position="55"/>
        <end position="64"/>
    </location>
</feature>
<name>A0A1S8AT49_9EURY</name>
<dbReference type="InterPro" id="IPR036388">
    <property type="entry name" value="WH-like_DNA-bd_sf"/>
</dbReference>